<proteinExistence type="predicted"/>
<keyword evidence="2" id="KW-1185">Reference proteome</keyword>
<comment type="caution">
    <text evidence="1">The sequence shown here is derived from an EMBL/GenBank/DDBJ whole genome shotgun (WGS) entry which is preliminary data.</text>
</comment>
<sequence length="181" mass="19696">MTKSADIGEVVRFRPREEYLRRPMPSDRDERITALVEALSDGAAVEAATRSLTAVGETVLGPYVQRAAGLAVSQGTPRYLRAGLRAAALMATQDDPRDVVIVLALLWRSAELLQLSPDQEFATVARALGRYGEPLAAFAARPPAARSLQAMGYALGHDLRHRFAAELDEHIRCSCGRSRTP</sequence>
<dbReference type="RefSeq" id="WP_377542772.1">
    <property type="nucleotide sequence ID" value="NZ_JBHSBN010000003.1"/>
</dbReference>
<accession>A0ABV8KJ96</accession>
<evidence type="ECO:0000313" key="2">
    <source>
        <dbReference type="Proteomes" id="UP001595868"/>
    </source>
</evidence>
<dbReference type="EMBL" id="JBHSBN010000003">
    <property type="protein sequence ID" value="MFC4105611.1"/>
    <property type="molecule type" value="Genomic_DNA"/>
</dbReference>
<gene>
    <name evidence="1" type="ORF">ACFOX0_06625</name>
</gene>
<organism evidence="1 2">
    <name type="scientific">Micromonospora zhanjiangensis</name>
    <dbReference type="NCBI Taxonomy" id="1522057"/>
    <lineage>
        <taxon>Bacteria</taxon>
        <taxon>Bacillati</taxon>
        <taxon>Actinomycetota</taxon>
        <taxon>Actinomycetes</taxon>
        <taxon>Micromonosporales</taxon>
        <taxon>Micromonosporaceae</taxon>
        <taxon>Micromonospora</taxon>
    </lineage>
</organism>
<name>A0ABV8KJ96_9ACTN</name>
<reference evidence="2" key="1">
    <citation type="journal article" date="2019" name="Int. J. Syst. Evol. Microbiol.">
        <title>The Global Catalogue of Microorganisms (GCM) 10K type strain sequencing project: providing services to taxonomists for standard genome sequencing and annotation.</title>
        <authorList>
            <consortium name="The Broad Institute Genomics Platform"/>
            <consortium name="The Broad Institute Genome Sequencing Center for Infectious Disease"/>
            <person name="Wu L."/>
            <person name="Ma J."/>
        </authorList>
    </citation>
    <scope>NUCLEOTIDE SEQUENCE [LARGE SCALE GENOMIC DNA]</scope>
    <source>
        <strain evidence="2">2902at01</strain>
    </source>
</reference>
<dbReference type="Proteomes" id="UP001595868">
    <property type="component" value="Unassembled WGS sequence"/>
</dbReference>
<evidence type="ECO:0000313" key="1">
    <source>
        <dbReference type="EMBL" id="MFC4105611.1"/>
    </source>
</evidence>
<protein>
    <submittedName>
        <fullName evidence="1">Uncharacterized protein</fullName>
    </submittedName>
</protein>